<comment type="caution">
    <text evidence="2">The sequence shown here is derived from an EMBL/GenBank/DDBJ whole genome shotgun (WGS) entry which is preliminary data.</text>
</comment>
<dbReference type="AlphaFoldDB" id="B0MUU3"/>
<dbReference type="Gene3D" id="3.40.630.30">
    <property type="match status" value="1"/>
</dbReference>
<dbReference type="SUPFAM" id="SSF55729">
    <property type="entry name" value="Acyl-CoA N-acyltransferases (Nat)"/>
    <property type="match status" value="1"/>
</dbReference>
<sequence length="123" mass="14443">MIDRYLERGEMFVARDDGQVVAECVVTDEADRIGEIKNLAVPLQYQRKGYGRQTLEFLEAYYRGRYRTLLVGTGDVPRTLRFYERCGYVRSHLIPGFFTDHYDHPIIEDGRQLVDMVYLKKSL</sequence>
<feature type="domain" description="N-acetyltransferase" evidence="1">
    <location>
        <begin position="1"/>
        <end position="123"/>
    </location>
</feature>
<dbReference type="InterPro" id="IPR016181">
    <property type="entry name" value="Acyl_CoA_acyltransferase"/>
</dbReference>
<evidence type="ECO:0000259" key="1">
    <source>
        <dbReference type="PROSITE" id="PS51186"/>
    </source>
</evidence>
<protein>
    <submittedName>
        <fullName evidence="2">Acetyltransferase, GNAT family</fullName>
    </submittedName>
</protein>
<dbReference type="Pfam" id="PF13508">
    <property type="entry name" value="Acetyltransf_7"/>
    <property type="match status" value="1"/>
</dbReference>
<evidence type="ECO:0000313" key="2">
    <source>
        <dbReference type="EMBL" id="EDS03828.1"/>
    </source>
</evidence>
<dbReference type="PROSITE" id="PS51186">
    <property type="entry name" value="GNAT"/>
    <property type="match status" value="1"/>
</dbReference>
<name>B0MUU3_9BACT</name>
<keyword evidence="3" id="KW-1185">Reference proteome</keyword>
<accession>B0MUU3</accession>
<dbReference type="InterPro" id="IPR000182">
    <property type="entry name" value="GNAT_dom"/>
</dbReference>
<dbReference type="OrthoDB" id="9813917at2"/>
<proteinExistence type="predicted"/>
<reference evidence="2" key="2">
    <citation type="submission" date="2013-09" db="EMBL/GenBank/DDBJ databases">
        <title>Draft genome sequence of Alistipes putredinis (DSM 17216).</title>
        <authorList>
            <person name="Sudarsanam P."/>
            <person name="Ley R."/>
            <person name="Guruge J."/>
            <person name="Turnbaugh P.J."/>
            <person name="Mahowald M."/>
            <person name="Liep D."/>
            <person name="Gordon J."/>
        </authorList>
    </citation>
    <scope>NUCLEOTIDE SEQUENCE</scope>
    <source>
        <strain evidence="2">DSM 17216</strain>
    </source>
</reference>
<gene>
    <name evidence="2" type="ORF">ALIPUT_00884</name>
</gene>
<dbReference type="CDD" id="cd04301">
    <property type="entry name" value="NAT_SF"/>
    <property type="match status" value="1"/>
</dbReference>
<dbReference type="EMBL" id="ABFK02000017">
    <property type="protein sequence ID" value="EDS03828.1"/>
    <property type="molecule type" value="Genomic_DNA"/>
</dbReference>
<dbReference type="GO" id="GO:0016747">
    <property type="term" value="F:acyltransferase activity, transferring groups other than amino-acyl groups"/>
    <property type="evidence" value="ECO:0007669"/>
    <property type="project" value="InterPro"/>
</dbReference>
<reference evidence="2" key="1">
    <citation type="submission" date="2007-10" db="EMBL/GenBank/DDBJ databases">
        <authorList>
            <person name="Fulton L."/>
            <person name="Clifton S."/>
            <person name="Fulton B."/>
            <person name="Xu J."/>
            <person name="Minx P."/>
            <person name="Pepin K.H."/>
            <person name="Johnson M."/>
            <person name="Thiruvilangam P."/>
            <person name="Bhonagiri V."/>
            <person name="Nash W.E."/>
            <person name="Mardis E.R."/>
            <person name="Wilson R.K."/>
        </authorList>
    </citation>
    <scope>NUCLEOTIDE SEQUENCE [LARGE SCALE GENOMIC DNA]</scope>
    <source>
        <strain evidence="2">DSM 17216</strain>
    </source>
</reference>
<dbReference type="Proteomes" id="UP000005819">
    <property type="component" value="Unassembled WGS sequence"/>
</dbReference>
<evidence type="ECO:0000313" key="3">
    <source>
        <dbReference type="Proteomes" id="UP000005819"/>
    </source>
</evidence>
<dbReference type="eggNOG" id="COG0456">
    <property type="taxonomic scope" value="Bacteria"/>
</dbReference>
<dbReference type="HOGENOM" id="CLU_108859_0_0_10"/>
<organism evidence="2 3">
    <name type="scientific">Alistipes putredinis DSM 17216</name>
    <dbReference type="NCBI Taxonomy" id="445970"/>
    <lineage>
        <taxon>Bacteria</taxon>
        <taxon>Pseudomonadati</taxon>
        <taxon>Bacteroidota</taxon>
        <taxon>Bacteroidia</taxon>
        <taxon>Bacteroidales</taxon>
        <taxon>Rikenellaceae</taxon>
        <taxon>Alistipes</taxon>
    </lineage>
</organism>